<feature type="region of interest" description="Disordered" evidence="11">
    <location>
        <begin position="256"/>
        <end position="314"/>
    </location>
</feature>
<evidence type="ECO:0000256" key="7">
    <source>
        <dbReference type="ARBA" id="ARBA00023212"/>
    </source>
</evidence>
<feature type="region of interest" description="Disordered" evidence="11">
    <location>
        <begin position="174"/>
        <end position="193"/>
    </location>
</feature>
<dbReference type="PROSITE" id="PS50021">
    <property type="entry name" value="CH"/>
    <property type="match status" value="1"/>
</dbReference>
<dbReference type="InterPro" id="IPR036872">
    <property type="entry name" value="CH_dom_sf"/>
</dbReference>
<evidence type="ECO:0000256" key="11">
    <source>
        <dbReference type="SAM" id="MobiDB-lite"/>
    </source>
</evidence>
<keyword evidence="10" id="KW-0175">Coiled coil</keyword>
<feature type="domain" description="EB1 C-terminal" evidence="13">
    <location>
        <begin position="364"/>
        <end position="433"/>
    </location>
</feature>
<evidence type="ECO:0000256" key="5">
    <source>
        <dbReference type="ARBA" id="ARBA00022701"/>
    </source>
</evidence>
<proteinExistence type="inferred from homology"/>
<name>A0A564ZUU8_PLAVI</name>
<dbReference type="PANTHER" id="PTHR10623">
    <property type="entry name" value="MICROTUBULE-ASSOCIATED PROTEIN RP/EB FAMILY MEMBER"/>
    <property type="match status" value="1"/>
</dbReference>
<evidence type="ECO:0000259" key="12">
    <source>
        <dbReference type="PROSITE" id="PS50021"/>
    </source>
</evidence>
<dbReference type="Pfam" id="PF03271">
    <property type="entry name" value="EB1"/>
    <property type="match status" value="1"/>
</dbReference>
<dbReference type="SUPFAM" id="SSF47576">
    <property type="entry name" value="Calponin-homology domain, CH-domain"/>
    <property type="match status" value="1"/>
</dbReference>
<keyword evidence="5 9" id="KW-0493">Microtubule</keyword>
<dbReference type="Gene3D" id="1.10.418.10">
    <property type="entry name" value="Calponin-like domain"/>
    <property type="match status" value="1"/>
</dbReference>
<dbReference type="PROSITE" id="PS51230">
    <property type="entry name" value="EB1_C"/>
    <property type="match status" value="1"/>
</dbReference>
<comment type="subcellular location">
    <subcellularLocation>
        <location evidence="1">Cytoplasm</location>
        <location evidence="1">Cytoskeleton</location>
    </subcellularLocation>
</comment>
<dbReference type="GO" id="GO:0051301">
    <property type="term" value="P:cell division"/>
    <property type="evidence" value="ECO:0007669"/>
    <property type="project" value="UniProtKB-KW"/>
</dbReference>
<dbReference type="VEuPathDB" id="PlasmoDB:PVX_119485"/>
<feature type="region of interest" description="Disordered" evidence="11">
    <location>
        <begin position="328"/>
        <end position="347"/>
    </location>
</feature>
<dbReference type="Pfam" id="PF00307">
    <property type="entry name" value="CH"/>
    <property type="match status" value="1"/>
</dbReference>
<evidence type="ECO:0000313" key="14">
    <source>
        <dbReference type="EMBL" id="VUZ95471.1"/>
    </source>
</evidence>
<comment type="similarity">
    <text evidence="2">Belongs to the MAPRE family.</text>
</comment>
<keyword evidence="7" id="KW-0206">Cytoskeleton</keyword>
<dbReference type="Gene3D" id="1.20.5.1430">
    <property type="match status" value="1"/>
</dbReference>
<dbReference type="InterPro" id="IPR001715">
    <property type="entry name" value="CH_dom"/>
</dbReference>
<evidence type="ECO:0000256" key="9">
    <source>
        <dbReference type="PROSITE-ProRule" id="PRU00576"/>
    </source>
</evidence>
<evidence type="ECO:0000256" key="4">
    <source>
        <dbReference type="ARBA" id="ARBA00022618"/>
    </source>
</evidence>
<dbReference type="InterPro" id="IPR036133">
    <property type="entry name" value="EB1_C_sf"/>
</dbReference>
<evidence type="ECO:0000256" key="2">
    <source>
        <dbReference type="ARBA" id="ARBA00010729"/>
    </source>
</evidence>
<evidence type="ECO:0000256" key="10">
    <source>
        <dbReference type="SAM" id="Coils"/>
    </source>
</evidence>
<dbReference type="Proteomes" id="UP000220605">
    <property type="component" value="Chromosome 8"/>
</dbReference>
<keyword evidence="8" id="KW-0131">Cell cycle</keyword>
<evidence type="ECO:0000259" key="13">
    <source>
        <dbReference type="PROSITE" id="PS51230"/>
    </source>
</evidence>
<feature type="compositionally biased region" description="Basic and acidic residues" evidence="11">
    <location>
        <begin position="533"/>
        <end position="544"/>
    </location>
</feature>
<keyword evidence="4" id="KW-0132">Cell division</keyword>
<feature type="compositionally biased region" description="Polar residues" evidence="11">
    <location>
        <begin position="178"/>
        <end position="193"/>
    </location>
</feature>
<dbReference type="SUPFAM" id="SSF140612">
    <property type="entry name" value="EB1 dimerisation domain-like"/>
    <property type="match status" value="1"/>
</dbReference>
<evidence type="ECO:0000256" key="1">
    <source>
        <dbReference type="ARBA" id="ARBA00004245"/>
    </source>
</evidence>
<dbReference type="VEuPathDB" id="PlasmoDB:PVW1_080038600"/>
<keyword evidence="3" id="KW-0963">Cytoplasm</keyword>
<keyword evidence="6" id="KW-0498">Mitosis</keyword>
<dbReference type="GO" id="GO:0005874">
    <property type="term" value="C:microtubule"/>
    <property type="evidence" value="ECO:0007669"/>
    <property type="project" value="UniProtKB-KW"/>
</dbReference>
<evidence type="ECO:0000256" key="3">
    <source>
        <dbReference type="ARBA" id="ARBA00022490"/>
    </source>
</evidence>
<feature type="region of interest" description="Disordered" evidence="11">
    <location>
        <begin position="440"/>
        <end position="575"/>
    </location>
</feature>
<sequence length="575" mass="64881">MSEGREASSLGMMDSAFFVSRKELIEWVNRTLKLNVTKIEQCSNGAIYTQLLDILFPNKSVLHKVKWNAKLEYECIINYKLIQNVFNKLGIKKHMDIDKLIRGKYQDNLEFLQWFKAFFERIIDYNNENVINYDPLERRKMCVLGDRGDYKLLNSYLPDWAKVDMHNGKEKVRHNENRACSNGSKRNNDFRSSVNQDNVTCSVATRAATTSRNNSSAANLCQPHAGRKIMKTEKRSAWLSTAGDNNVGLLSCKEVHDSKRHPSGASHQGATHQGASHQGATHQGASHQGATHQGMTHLGNHLPATTSTNKRLSVSAKLSASAKLSSRGSLSSSTYYHPSKNNPHVENHKDALSLNEQNRKFKIQLEKKNSEIVSLQDKLKAQEKEKKLLLFQKNFYYNKLRFLELLCNQTDDDSLLVSDIQHIIYARENTYFHQTISLGGKASGDGVEPSEVAPSEADPNEVDPNEVYPNEVYPNEVYPNEVDPNEVYPNEVYPNEVDPNEVYPNEVDAAHSGKATHSGDAYAETDNEAPLPHAHDRYNAHDFPEQTDSIHNGEVEQYGGQYNNQGSMDFPAYCS</sequence>
<feature type="domain" description="Calponin-homology (CH)" evidence="12">
    <location>
        <begin position="18"/>
        <end position="120"/>
    </location>
</feature>
<dbReference type="InterPro" id="IPR004953">
    <property type="entry name" value="EB1_C"/>
</dbReference>
<dbReference type="VEuPathDB" id="PlasmoDB:PVP01_0832900"/>
<evidence type="ECO:0000256" key="8">
    <source>
        <dbReference type="ARBA" id="ARBA00023306"/>
    </source>
</evidence>
<dbReference type="OrthoDB" id="2119228at2759"/>
<feature type="coiled-coil region" evidence="10">
    <location>
        <begin position="351"/>
        <end position="385"/>
    </location>
</feature>
<evidence type="ECO:0000313" key="15">
    <source>
        <dbReference type="Proteomes" id="UP000220605"/>
    </source>
</evidence>
<organism evidence="14 15">
    <name type="scientific">Plasmodium vivax</name>
    <name type="common">malaria parasite P. vivax</name>
    <dbReference type="NCBI Taxonomy" id="5855"/>
    <lineage>
        <taxon>Eukaryota</taxon>
        <taxon>Sar</taxon>
        <taxon>Alveolata</taxon>
        <taxon>Apicomplexa</taxon>
        <taxon>Aconoidasida</taxon>
        <taxon>Haemosporida</taxon>
        <taxon>Plasmodiidae</taxon>
        <taxon>Plasmodium</taxon>
        <taxon>Plasmodium (Plasmodium)</taxon>
    </lineage>
</organism>
<dbReference type="EMBL" id="LT635619">
    <property type="protein sequence ID" value="VUZ95471.1"/>
    <property type="molecule type" value="Genomic_DNA"/>
</dbReference>
<accession>A0A564ZUU8</accession>
<feature type="compositionally biased region" description="Polar residues" evidence="11">
    <location>
        <begin position="265"/>
        <end position="294"/>
    </location>
</feature>
<dbReference type="GO" id="GO:0008017">
    <property type="term" value="F:microtubule binding"/>
    <property type="evidence" value="ECO:0007669"/>
    <property type="project" value="InterPro"/>
</dbReference>
<dbReference type="FunFam" id="1.10.418.10:FF:000028">
    <property type="entry name" value="RP/EB family microtubule-associated protein"/>
    <property type="match status" value="1"/>
</dbReference>
<evidence type="ECO:0000256" key="6">
    <source>
        <dbReference type="ARBA" id="ARBA00022776"/>
    </source>
</evidence>
<dbReference type="InterPro" id="IPR027328">
    <property type="entry name" value="MAPRE"/>
</dbReference>
<reference evidence="15" key="1">
    <citation type="submission" date="2016-07" db="EMBL/GenBank/DDBJ databases">
        <authorList>
            <consortium name="Pathogen Informatics"/>
        </authorList>
    </citation>
    <scope>NUCLEOTIDE SEQUENCE [LARGE SCALE GENOMIC DNA]</scope>
</reference>
<dbReference type="VEuPathDB" id="PlasmoDB:PVPAM_080045300"/>
<protein>
    <submittedName>
        <fullName evidence="14">Microtubule-associated protein RP/EB family, putative</fullName>
    </submittedName>
</protein>
<gene>
    <name evidence="14" type="ORF">PVP01_0832900</name>
</gene>
<dbReference type="AlphaFoldDB" id="A0A564ZUU8"/>